<feature type="compositionally biased region" description="Low complexity" evidence="2">
    <location>
        <begin position="243"/>
        <end position="256"/>
    </location>
</feature>
<feature type="region of interest" description="Disordered" evidence="2">
    <location>
        <begin position="1"/>
        <end position="45"/>
    </location>
</feature>
<feature type="region of interest" description="Disordered" evidence="2">
    <location>
        <begin position="158"/>
        <end position="275"/>
    </location>
</feature>
<dbReference type="InterPro" id="IPR001024">
    <property type="entry name" value="PLAT/LH2_dom"/>
</dbReference>
<feature type="compositionally biased region" description="Low complexity" evidence="2">
    <location>
        <begin position="21"/>
        <end position="40"/>
    </location>
</feature>
<feature type="compositionally biased region" description="Polar residues" evidence="2">
    <location>
        <begin position="257"/>
        <end position="267"/>
    </location>
</feature>
<feature type="region of interest" description="Disordered" evidence="2">
    <location>
        <begin position="387"/>
        <end position="413"/>
    </location>
</feature>
<evidence type="ECO:0000313" key="4">
    <source>
        <dbReference type="EMBL" id="CAF4171574.1"/>
    </source>
</evidence>
<feature type="region of interest" description="Disordered" evidence="2">
    <location>
        <begin position="526"/>
        <end position="571"/>
    </location>
</feature>
<gene>
    <name evidence="4" type="ORF">KXQ929_LOCUS38424</name>
</gene>
<accession>A0A819Z5G8</accession>
<dbReference type="SUPFAM" id="SSF49723">
    <property type="entry name" value="Lipase/lipooxygenase domain (PLAT/LH2 domain)"/>
    <property type="match status" value="3"/>
</dbReference>
<name>A0A819Z5G8_9BILA</name>
<dbReference type="InterPro" id="IPR052970">
    <property type="entry name" value="Inner_ear_hair_cell_LOXHD"/>
</dbReference>
<feature type="compositionally biased region" description="Basic and acidic residues" evidence="2">
    <location>
        <begin position="196"/>
        <end position="218"/>
    </location>
</feature>
<evidence type="ECO:0000259" key="3">
    <source>
        <dbReference type="PROSITE" id="PS50095"/>
    </source>
</evidence>
<feature type="compositionally biased region" description="Basic and acidic residues" evidence="2">
    <location>
        <begin position="526"/>
        <end position="545"/>
    </location>
</feature>
<feature type="non-terminal residue" evidence="4">
    <location>
        <position position="571"/>
    </location>
</feature>
<dbReference type="PANTHER" id="PTHR45901:SF3">
    <property type="entry name" value="LIPOXYGENASE HOMOLOGY DOMAIN-CONTAINING PROTEIN 1"/>
    <property type="match status" value="1"/>
</dbReference>
<dbReference type="Proteomes" id="UP000663868">
    <property type="component" value="Unassembled WGS sequence"/>
</dbReference>
<feature type="compositionally biased region" description="Basic and acidic residues" evidence="2">
    <location>
        <begin position="557"/>
        <end position="571"/>
    </location>
</feature>
<dbReference type="EMBL" id="CAJOBB010006844">
    <property type="protein sequence ID" value="CAF4171574.1"/>
    <property type="molecule type" value="Genomic_DNA"/>
</dbReference>
<feature type="domain" description="PLAT" evidence="3">
    <location>
        <begin position="47"/>
        <end position="163"/>
    </location>
</feature>
<proteinExistence type="predicted"/>
<dbReference type="SMART" id="SM00308">
    <property type="entry name" value="LH2"/>
    <property type="match status" value="3"/>
</dbReference>
<dbReference type="InterPro" id="IPR036392">
    <property type="entry name" value="PLAT/LH2_dom_sf"/>
</dbReference>
<dbReference type="PROSITE" id="PS50095">
    <property type="entry name" value="PLAT"/>
    <property type="match status" value="3"/>
</dbReference>
<feature type="compositionally biased region" description="Basic and acidic residues" evidence="2">
    <location>
        <begin position="175"/>
        <end position="187"/>
    </location>
</feature>
<feature type="compositionally biased region" description="Acidic residues" evidence="2">
    <location>
        <begin position="546"/>
        <end position="556"/>
    </location>
</feature>
<protein>
    <recommendedName>
        <fullName evidence="3">PLAT domain-containing protein</fullName>
    </recommendedName>
</protein>
<comment type="caution">
    <text evidence="4">The sequence shown here is derived from an EMBL/GenBank/DDBJ whole genome shotgun (WGS) entry which is preliminary data.</text>
</comment>
<dbReference type="CDD" id="cd01756">
    <property type="entry name" value="PLAT_repeat"/>
    <property type="match status" value="1"/>
</dbReference>
<feature type="region of interest" description="Disordered" evidence="2">
    <location>
        <begin position="79"/>
        <end position="101"/>
    </location>
</feature>
<organism evidence="4 5">
    <name type="scientific">Adineta steineri</name>
    <dbReference type="NCBI Taxonomy" id="433720"/>
    <lineage>
        <taxon>Eukaryota</taxon>
        <taxon>Metazoa</taxon>
        <taxon>Spiralia</taxon>
        <taxon>Gnathifera</taxon>
        <taxon>Rotifera</taxon>
        <taxon>Eurotatoria</taxon>
        <taxon>Bdelloidea</taxon>
        <taxon>Adinetida</taxon>
        <taxon>Adinetidae</taxon>
        <taxon>Adineta</taxon>
    </lineage>
</organism>
<reference evidence="4" key="1">
    <citation type="submission" date="2021-02" db="EMBL/GenBank/DDBJ databases">
        <authorList>
            <person name="Nowell W R."/>
        </authorList>
    </citation>
    <scope>NUCLEOTIDE SEQUENCE</scope>
</reference>
<sequence>APKTPTPAETDKKPAQAGGSKTPDTAAPQQPAKAQTQPAASDPNKKTAYLVTVKTGSALGAGTDANVFITLNGDKQKIARHQLEKPESKRNPYERNSKDDFKFNEVDVGQLKTVILEHDNSAASSGWFVDFVEVTYNGTTTKFPVDRWLDVEEDDKKISLELEPNKKPASKKIKAAKEVENGEEEKNSITSSNSENRSDESSVEKNKNNEIFKDEDAPKTPTPAETDKKPAQAGGSKTPDTSATQQPAKAQAKPTTSDTNKTQTQPAASDPNKKTAYLVTVKTGSALGAGTDANVFITLNGDKQKIARHPLEKPESKRNPYERNSKDDFKFNEVDVGQLKTVILEHDNSAASSGWFVDFVEVTYNGTTTKFPVDRWLDVEEDDKQISLELEPNKKPGSKKTKGGKDAPKTQGGVQYDVTVTTAKKRGAGTDANVYLSIFGDKDKIERSHLKETVNSSMNLFESGSVDRFSINGVDVGKIQTIRIAHDGTGMGAGWYLDSVEVRHVSRNEISKFPVDRWLDAGEGDKKISLDLEPDKKPGQGKSDDDTSDEENEGNIEDEKVNFDEKQQHKA</sequence>
<evidence type="ECO:0000313" key="5">
    <source>
        <dbReference type="Proteomes" id="UP000663868"/>
    </source>
</evidence>
<dbReference type="AlphaFoldDB" id="A0A819Z5G8"/>
<feature type="domain" description="PLAT" evidence="3">
    <location>
        <begin position="275"/>
        <end position="391"/>
    </location>
</feature>
<feature type="domain" description="PLAT" evidence="3">
    <location>
        <begin position="414"/>
        <end position="533"/>
    </location>
</feature>
<evidence type="ECO:0000256" key="1">
    <source>
        <dbReference type="PROSITE-ProRule" id="PRU00152"/>
    </source>
</evidence>
<comment type="caution">
    <text evidence="1">Lacks conserved residue(s) required for the propagation of feature annotation.</text>
</comment>
<dbReference type="Pfam" id="PF01477">
    <property type="entry name" value="PLAT"/>
    <property type="match status" value="3"/>
</dbReference>
<dbReference type="PANTHER" id="PTHR45901">
    <property type="entry name" value="PROTEIN CBG12474"/>
    <property type="match status" value="1"/>
</dbReference>
<evidence type="ECO:0000256" key="2">
    <source>
        <dbReference type="SAM" id="MobiDB-lite"/>
    </source>
</evidence>
<dbReference type="Gene3D" id="2.40.180.10">
    <property type="entry name" value="Catalase core domain"/>
    <property type="match status" value="3"/>
</dbReference>